<proteinExistence type="predicted"/>
<organism evidence="2 3">
    <name type="scientific">Prolixibacter bellariivorans</name>
    <dbReference type="NCBI Taxonomy" id="314319"/>
    <lineage>
        <taxon>Bacteria</taxon>
        <taxon>Pseudomonadati</taxon>
        <taxon>Bacteroidota</taxon>
        <taxon>Bacteroidia</taxon>
        <taxon>Marinilabiliales</taxon>
        <taxon>Prolixibacteraceae</taxon>
        <taxon>Prolixibacter</taxon>
    </lineage>
</organism>
<dbReference type="Proteomes" id="UP000391834">
    <property type="component" value="Unassembled WGS sequence"/>
</dbReference>
<evidence type="ECO:0000313" key="2">
    <source>
        <dbReference type="EMBL" id="GET34317.1"/>
    </source>
</evidence>
<dbReference type="EMBL" id="BLAX01000001">
    <property type="protein sequence ID" value="GET34317.1"/>
    <property type="molecule type" value="Genomic_DNA"/>
</dbReference>
<name>A0A5M4B3R3_9BACT</name>
<keyword evidence="1" id="KW-1133">Transmembrane helix</keyword>
<gene>
    <name evidence="2" type="ORF">PbJCM13498_31800</name>
</gene>
<evidence type="ECO:0000313" key="3">
    <source>
        <dbReference type="Proteomes" id="UP000391834"/>
    </source>
</evidence>
<dbReference type="AlphaFoldDB" id="A0A5M4B3R3"/>
<keyword evidence="1" id="KW-0472">Membrane</keyword>
<evidence type="ECO:0000256" key="1">
    <source>
        <dbReference type="SAM" id="Phobius"/>
    </source>
</evidence>
<comment type="caution">
    <text evidence="2">The sequence shown here is derived from an EMBL/GenBank/DDBJ whole genome shotgun (WGS) entry which is preliminary data.</text>
</comment>
<sequence length="116" mass="13336">MVPDAKVALVINSSTATNADTNFICFILFLLSLKVCVIYKERLRRQRFICRNDWQNKHFLSEAIGKSVKKGKHSHNKGSEILFAGRLFHHGWLINFVSWSFMLKNEGLAKINNALE</sequence>
<keyword evidence="1" id="KW-0812">Transmembrane</keyword>
<accession>A0A5M4B3R3</accession>
<protein>
    <submittedName>
        <fullName evidence="2">Uncharacterized protein</fullName>
    </submittedName>
</protein>
<keyword evidence="3" id="KW-1185">Reference proteome</keyword>
<feature type="transmembrane region" description="Helical" evidence="1">
    <location>
        <begin position="21"/>
        <end position="39"/>
    </location>
</feature>
<reference evidence="2 3" key="1">
    <citation type="submission" date="2019-10" db="EMBL/GenBank/DDBJ databases">
        <title>Prolixibacter strains distinguished by the presence of nitrate reductase genes were adept at nitrate-dependent anaerobic corrosion of metallic iron and carbon steel.</title>
        <authorList>
            <person name="Iino T."/>
            <person name="Shono N."/>
            <person name="Ito K."/>
            <person name="Nakamura R."/>
            <person name="Sueoka K."/>
            <person name="Harayama S."/>
            <person name="Ohkuma M."/>
        </authorList>
    </citation>
    <scope>NUCLEOTIDE SEQUENCE [LARGE SCALE GENOMIC DNA]</scope>
    <source>
        <strain evidence="2 3">JCM 13498</strain>
    </source>
</reference>